<dbReference type="PANTHER" id="PTHR44103">
    <property type="entry name" value="PROPROTEIN CONVERTASE P"/>
    <property type="match status" value="1"/>
</dbReference>
<keyword evidence="1 2" id="KW-0732">Signal</keyword>
<feature type="signal peptide" evidence="2">
    <location>
        <begin position="1"/>
        <end position="25"/>
    </location>
</feature>
<gene>
    <name evidence="4" type="ORF">H6H04_08920</name>
</gene>
<evidence type="ECO:0000313" key="5">
    <source>
        <dbReference type="Proteomes" id="UP000607435"/>
    </source>
</evidence>
<proteinExistence type="predicted"/>
<dbReference type="EMBL" id="JACOME010000002">
    <property type="protein sequence ID" value="MBC3846500.1"/>
    <property type="molecule type" value="Genomic_DNA"/>
</dbReference>
<dbReference type="Pfam" id="PF18962">
    <property type="entry name" value="Por_Secre_tail"/>
    <property type="match status" value="1"/>
</dbReference>
<feature type="domain" description="Secretion system C-terminal sorting" evidence="3">
    <location>
        <begin position="412"/>
        <end position="472"/>
    </location>
</feature>
<reference evidence="4 5" key="1">
    <citation type="submission" date="2020-08" db="EMBL/GenBank/DDBJ databases">
        <title>Winogradskyella ouciana sp. nov., isolated from the hadal seawater of the Mariana Trench.</title>
        <authorList>
            <person name="He X."/>
        </authorList>
    </citation>
    <scope>NUCLEOTIDE SEQUENCE [LARGE SCALE GENOMIC DNA]</scope>
    <source>
        <strain evidence="4 5">KCTC 22026</strain>
    </source>
</reference>
<evidence type="ECO:0000259" key="3">
    <source>
        <dbReference type="Pfam" id="PF18962"/>
    </source>
</evidence>
<dbReference type="InterPro" id="IPR028994">
    <property type="entry name" value="Integrin_alpha_N"/>
</dbReference>
<comment type="caution">
    <text evidence="4">The sequence shown here is derived from an EMBL/GenBank/DDBJ whole genome shotgun (WGS) entry which is preliminary data.</text>
</comment>
<dbReference type="Proteomes" id="UP000607435">
    <property type="component" value="Unassembled WGS sequence"/>
</dbReference>
<dbReference type="InterPro" id="IPR013517">
    <property type="entry name" value="FG-GAP"/>
</dbReference>
<keyword evidence="5" id="KW-1185">Reference proteome</keyword>
<dbReference type="PANTHER" id="PTHR44103:SF1">
    <property type="entry name" value="PROPROTEIN CONVERTASE P"/>
    <property type="match status" value="1"/>
</dbReference>
<accession>A0ABR6Y2L4</accession>
<organism evidence="4 5">
    <name type="scientific">Winogradskyella echinorum</name>
    <dbReference type="NCBI Taxonomy" id="538189"/>
    <lineage>
        <taxon>Bacteria</taxon>
        <taxon>Pseudomonadati</taxon>
        <taxon>Bacteroidota</taxon>
        <taxon>Flavobacteriia</taxon>
        <taxon>Flavobacteriales</taxon>
        <taxon>Flavobacteriaceae</taxon>
        <taxon>Winogradskyella</taxon>
    </lineage>
</organism>
<name>A0ABR6Y2L4_9FLAO</name>
<dbReference type="Pfam" id="PF13517">
    <property type="entry name" value="FG-GAP_3"/>
    <property type="match status" value="2"/>
</dbReference>
<dbReference type="NCBIfam" id="TIGR04183">
    <property type="entry name" value="Por_Secre_tail"/>
    <property type="match status" value="1"/>
</dbReference>
<evidence type="ECO:0000256" key="1">
    <source>
        <dbReference type="ARBA" id="ARBA00022729"/>
    </source>
</evidence>
<evidence type="ECO:0000313" key="4">
    <source>
        <dbReference type="EMBL" id="MBC3846500.1"/>
    </source>
</evidence>
<dbReference type="SUPFAM" id="SSF69318">
    <property type="entry name" value="Integrin alpha N-terminal domain"/>
    <property type="match status" value="1"/>
</dbReference>
<evidence type="ECO:0000256" key="2">
    <source>
        <dbReference type="SAM" id="SignalP"/>
    </source>
</evidence>
<protein>
    <submittedName>
        <fullName evidence="4">T9SS type A sorting domain-containing protein</fullName>
    </submittedName>
</protein>
<sequence>MKRTLLTLLSTFCFALAVNSQTVWAAKSTIDAATGNNPYTIASGFIDGDTNLDVLIGTDVDHIIVWYQGNGDGTFLKQTPITNTLENIVGLKLIDLNGDDNLDILAVGFGSYAGATYGQNSKLVWFENNGSGSFGAEQLITDTYNGMSGLFAGTIDGDATIDVAVTSAVGSEIVWFPNNGSGTFGAASSIDNLLNTPGVINMKDIDADGDLDAIVATAAYSGDVIEIFRNDLVPGGTVSFTKDAVSVATGKIGIFNANFEDLDGDSNLDILATEVSCGGFCGNVPGNLYWYEDDGLGGYTETVFTTSIVNPSIAQFKDVDEDGLKDIVLSSGSSGTGNDLVWYKNNGSGSFGSETVIDATQSQAFVYNVFDYDGDGDNDIVSCAYNQDDLNYIENLLETLSIDNFEAAEIKIFPNPTTSKLNFNGFTTATLEVSVFDILGKNVLNATVGIDKTLNVSQLSNGLYTININGNFVSKFIKE</sequence>
<dbReference type="InterPro" id="IPR026444">
    <property type="entry name" value="Secre_tail"/>
</dbReference>
<dbReference type="RefSeq" id="WP_186845613.1">
    <property type="nucleotide sequence ID" value="NZ_JACOME010000002.1"/>
</dbReference>
<feature type="chain" id="PRO_5045679540" evidence="2">
    <location>
        <begin position="26"/>
        <end position="479"/>
    </location>
</feature>